<proteinExistence type="predicted"/>
<keyword evidence="1" id="KW-0677">Repeat</keyword>
<evidence type="ECO:0000256" key="1">
    <source>
        <dbReference type="ARBA" id="ARBA00022737"/>
    </source>
</evidence>
<dbReference type="PANTHER" id="PTHR24203:SF45">
    <property type="entry name" value="ANKYRIN REPEAT DOMAIN 6"/>
    <property type="match status" value="1"/>
</dbReference>
<accession>A0A9N8EDW0</accession>
<protein>
    <submittedName>
        <fullName evidence="3">Uncharacterized protein</fullName>
    </submittedName>
</protein>
<reference evidence="3" key="1">
    <citation type="submission" date="2020-06" db="EMBL/GenBank/DDBJ databases">
        <authorList>
            <consortium name="Plant Systems Biology data submission"/>
        </authorList>
    </citation>
    <scope>NUCLEOTIDE SEQUENCE</scope>
    <source>
        <strain evidence="3">D6</strain>
    </source>
</reference>
<gene>
    <name evidence="3" type="ORF">SEMRO_859_G211940.1</name>
</gene>
<dbReference type="AlphaFoldDB" id="A0A9N8EDW0"/>
<name>A0A9N8EDW0_9STRA</name>
<keyword evidence="2" id="KW-0040">ANK repeat</keyword>
<sequence length="446" mass="49922">MTHHHHSDSYYYHHTQEDGTLSSQFHAAILDHEFLLRAATTHDWDTLTAFCQFLEEIFTLSVPDRVLQWQKNRIQCATQQLVATDQWGNTALHVACYNTPPARAVRALLTAASAVSPSPLQIHTMRSRDHSTPLLVACATGASLQVIQALLDPPAGLVPGGAMVCQADQTGATPLTELAVHYEIQRKSPAHVRHNRPLDQVQLIRDFSSQMATVNDDDDDNHTRRRNNNTTLLDTFQAKLELLFKAAWSAHFPSMMISMVHGLAHVAAYCPPVVTRLILRGYPHMISYPNRHGVLPLHLTVATRKRFDTNTNNPTVFWTRHAYCVEQLLQAYPQAAREQWKGRSPFVQAIASGYFWSTATASSKNSNKKSNSTNNNTKGPLQLLWQAAPESLAEMDPVTKLCPVQLASATFAAYSVRISPQEHVLQLDTIYNLLRANPQVLKEEFV</sequence>
<dbReference type="EMBL" id="CAICTM010000858">
    <property type="protein sequence ID" value="CAB9517471.1"/>
    <property type="molecule type" value="Genomic_DNA"/>
</dbReference>
<comment type="caution">
    <text evidence="3">The sequence shown here is derived from an EMBL/GenBank/DDBJ whole genome shotgun (WGS) entry which is preliminary data.</text>
</comment>
<organism evidence="3 4">
    <name type="scientific">Seminavis robusta</name>
    <dbReference type="NCBI Taxonomy" id="568900"/>
    <lineage>
        <taxon>Eukaryota</taxon>
        <taxon>Sar</taxon>
        <taxon>Stramenopiles</taxon>
        <taxon>Ochrophyta</taxon>
        <taxon>Bacillariophyta</taxon>
        <taxon>Bacillariophyceae</taxon>
        <taxon>Bacillariophycidae</taxon>
        <taxon>Naviculales</taxon>
        <taxon>Naviculaceae</taxon>
        <taxon>Seminavis</taxon>
    </lineage>
</organism>
<dbReference type="SUPFAM" id="SSF48403">
    <property type="entry name" value="Ankyrin repeat"/>
    <property type="match status" value="1"/>
</dbReference>
<dbReference type="PANTHER" id="PTHR24203">
    <property type="entry name" value="ANKYRIN REPEAT FAMILY PROTEIN"/>
    <property type="match status" value="1"/>
</dbReference>
<evidence type="ECO:0000313" key="3">
    <source>
        <dbReference type="EMBL" id="CAB9517471.1"/>
    </source>
</evidence>
<evidence type="ECO:0000313" key="4">
    <source>
        <dbReference type="Proteomes" id="UP001153069"/>
    </source>
</evidence>
<dbReference type="Gene3D" id="1.25.40.20">
    <property type="entry name" value="Ankyrin repeat-containing domain"/>
    <property type="match status" value="1"/>
</dbReference>
<keyword evidence="4" id="KW-1185">Reference proteome</keyword>
<dbReference type="Proteomes" id="UP001153069">
    <property type="component" value="Unassembled WGS sequence"/>
</dbReference>
<evidence type="ECO:0000256" key="2">
    <source>
        <dbReference type="ARBA" id="ARBA00023043"/>
    </source>
</evidence>
<dbReference type="InterPro" id="IPR036770">
    <property type="entry name" value="Ankyrin_rpt-contain_sf"/>
</dbReference>